<gene>
    <name evidence="1" type="ORF">JOC94_000908</name>
</gene>
<sequence length="113" mass="13915">MKKYVIVIFCLITFILGSVFAVKWYERHQTNKIVMNYLQEKKYDKNIKTKEIKYDWKQGGFYIEVIYKDEPEYRYEYYPRRSEKHGVFIMGFDEQNVSLRINNKGKYMDYDDS</sequence>
<comment type="caution">
    <text evidence="1">The sequence shown here is derived from an EMBL/GenBank/DDBJ whole genome shotgun (WGS) entry which is preliminary data.</text>
</comment>
<evidence type="ECO:0000313" key="2">
    <source>
        <dbReference type="Proteomes" id="UP000823485"/>
    </source>
</evidence>
<organism evidence="1 2">
    <name type="scientific">Siminovitchia thermophila</name>
    <dbReference type="NCBI Taxonomy" id="1245522"/>
    <lineage>
        <taxon>Bacteria</taxon>
        <taxon>Bacillati</taxon>
        <taxon>Bacillota</taxon>
        <taxon>Bacilli</taxon>
        <taxon>Bacillales</taxon>
        <taxon>Bacillaceae</taxon>
        <taxon>Siminovitchia</taxon>
    </lineage>
</organism>
<dbReference type="Pfam" id="PF11337">
    <property type="entry name" value="DUF3139"/>
    <property type="match status" value="1"/>
</dbReference>
<dbReference type="InterPro" id="IPR021486">
    <property type="entry name" value="DUF3139"/>
</dbReference>
<dbReference type="RefSeq" id="WP_077111064.1">
    <property type="nucleotide sequence ID" value="NZ_JAFBFH010000004.1"/>
</dbReference>
<evidence type="ECO:0000313" key="1">
    <source>
        <dbReference type="EMBL" id="MBM7713938.1"/>
    </source>
</evidence>
<name>A0ABS2R4U6_9BACI</name>
<accession>A0ABS2R4U6</accession>
<dbReference type="Proteomes" id="UP000823485">
    <property type="component" value="Unassembled WGS sequence"/>
</dbReference>
<dbReference type="EMBL" id="JAFBFH010000004">
    <property type="protein sequence ID" value="MBM7713938.1"/>
    <property type="molecule type" value="Genomic_DNA"/>
</dbReference>
<keyword evidence="2" id="KW-1185">Reference proteome</keyword>
<proteinExistence type="predicted"/>
<protein>
    <submittedName>
        <fullName evidence="1">Uncharacterized protein YxeA</fullName>
    </submittedName>
</protein>
<reference evidence="1 2" key="1">
    <citation type="submission" date="2021-01" db="EMBL/GenBank/DDBJ databases">
        <title>Genomic Encyclopedia of Type Strains, Phase IV (KMG-IV): sequencing the most valuable type-strain genomes for metagenomic binning, comparative biology and taxonomic classification.</title>
        <authorList>
            <person name="Goeker M."/>
        </authorList>
    </citation>
    <scope>NUCLEOTIDE SEQUENCE [LARGE SCALE GENOMIC DNA]</scope>
    <source>
        <strain evidence="1 2">DSM 105453</strain>
    </source>
</reference>